<accession>A0A672FSN5</accession>
<dbReference type="PANTHER" id="PTHR10202:SF18">
    <property type="entry name" value="PRESENILIN-1"/>
    <property type="match status" value="1"/>
</dbReference>
<dbReference type="GO" id="GO:0034205">
    <property type="term" value="P:amyloid-beta formation"/>
    <property type="evidence" value="ECO:0007669"/>
    <property type="project" value="UniProtKB-ARBA"/>
</dbReference>
<dbReference type="FunFam" id="1.10.472.100:FF:000001">
    <property type="entry name" value="Presenilin"/>
    <property type="match status" value="1"/>
</dbReference>
<dbReference type="EC" id="3.4.23.-" evidence="17"/>
<comment type="similarity">
    <text evidence="4 17">Belongs to the peptidase A22A family.</text>
</comment>
<dbReference type="GO" id="GO:0042500">
    <property type="term" value="F:aspartic endopeptidase activity, intramembrane cleaving"/>
    <property type="evidence" value="ECO:0007669"/>
    <property type="project" value="InterPro"/>
</dbReference>
<dbReference type="AlphaFoldDB" id="A0A672FSN5"/>
<dbReference type="Ensembl" id="ENSSFAT00005009436.1">
    <property type="protein sequence ID" value="ENSSFAP00005009002.1"/>
    <property type="gene ID" value="ENSSFAG00005005180.1"/>
</dbReference>
<protein>
    <recommendedName>
        <fullName evidence="17">Presenilin</fullName>
        <ecNumber evidence="17">3.4.23.-</ecNumber>
    </recommendedName>
</protein>
<name>A0A672FSN5_SALFA</name>
<evidence type="ECO:0000256" key="15">
    <source>
        <dbReference type="ARBA" id="ARBA00023273"/>
    </source>
</evidence>
<dbReference type="InterPro" id="IPR006639">
    <property type="entry name" value="Preselin/SPP"/>
</dbReference>
<comment type="subcellular location">
    <subcellularLocation>
        <location evidence="1">Cell membrane</location>
    </subcellularLocation>
    <subcellularLocation>
        <location evidence="3">Cell projection</location>
        <location evidence="3">Axon</location>
    </subcellularLocation>
    <subcellularLocation>
        <location evidence="2">Cytoplasmic granule</location>
    </subcellularLocation>
    <subcellularLocation>
        <location evidence="17">Endoplasmic reticulum membrane</location>
        <topology evidence="17">Multi-pass membrane protein</topology>
    </subcellularLocation>
    <subcellularLocation>
        <location evidence="17">Golgi apparatus membrane</location>
        <topology evidence="17">Multi-pass membrane protein</topology>
    </subcellularLocation>
    <subcellularLocation>
        <location evidence="16">Synapse</location>
    </subcellularLocation>
</comment>
<evidence type="ECO:0000256" key="18">
    <source>
        <dbReference type="SAM" id="MobiDB-lite"/>
    </source>
</evidence>
<proteinExistence type="inferred from homology"/>
<dbReference type="GO" id="GO:0006509">
    <property type="term" value="P:membrane protein ectodomain proteolysis"/>
    <property type="evidence" value="ECO:0007669"/>
    <property type="project" value="TreeGrafter"/>
</dbReference>
<feature type="transmembrane region" description="Helical" evidence="17">
    <location>
        <begin position="74"/>
        <end position="91"/>
    </location>
</feature>
<organism evidence="19 20">
    <name type="scientific">Salarias fasciatus</name>
    <name type="common">Jewelled blenny</name>
    <name type="synonym">Blennius fasciatus</name>
    <dbReference type="NCBI Taxonomy" id="181472"/>
    <lineage>
        <taxon>Eukaryota</taxon>
        <taxon>Metazoa</taxon>
        <taxon>Chordata</taxon>
        <taxon>Craniata</taxon>
        <taxon>Vertebrata</taxon>
        <taxon>Euteleostomi</taxon>
        <taxon>Actinopterygii</taxon>
        <taxon>Neopterygii</taxon>
        <taxon>Teleostei</taxon>
        <taxon>Neoteleostei</taxon>
        <taxon>Acanthomorphata</taxon>
        <taxon>Ovalentaria</taxon>
        <taxon>Blenniimorphae</taxon>
        <taxon>Blenniiformes</taxon>
        <taxon>Blennioidei</taxon>
        <taxon>Blenniidae</taxon>
        <taxon>Salariinae</taxon>
        <taxon>Salarias</taxon>
    </lineage>
</organism>
<dbReference type="Pfam" id="PF01080">
    <property type="entry name" value="Presenilin"/>
    <property type="match status" value="2"/>
</dbReference>
<evidence type="ECO:0000256" key="12">
    <source>
        <dbReference type="ARBA" id="ARBA00023018"/>
    </source>
</evidence>
<evidence type="ECO:0000256" key="5">
    <source>
        <dbReference type="ARBA" id="ARBA00022475"/>
    </source>
</evidence>
<evidence type="ECO:0000256" key="4">
    <source>
        <dbReference type="ARBA" id="ARBA00008604"/>
    </source>
</evidence>
<evidence type="ECO:0000256" key="7">
    <source>
        <dbReference type="ARBA" id="ARBA00022692"/>
    </source>
</evidence>
<evidence type="ECO:0000256" key="6">
    <source>
        <dbReference type="ARBA" id="ARBA00022670"/>
    </source>
</evidence>
<feature type="transmembrane region" description="Helical" evidence="17">
    <location>
        <begin position="42"/>
        <end position="62"/>
    </location>
</feature>
<dbReference type="GO" id="GO:0030424">
    <property type="term" value="C:axon"/>
    <property type="evidence" value="ECO:0007669"/>
    <property type="project" value="UniProtKB-SubCell"/>
</dbReference>
<evidence type="ECO:0000256" key="10">
    <source>
        <dbReference type="ARBA" id="ARBA00022976"/>
    </source>
</evidence>
<dbReference type="GO" id="GO:0000139">
    <property type="term" value="C:Golgi membrane"/>
    <property type="evidence" value="ECO:0007669"/>
    <property type="project" value="UniProtKB-SubCell"/>
</dbReference>
<feature type="transmembrane region" description="Helical" evidence="17">
    <location>
        <begin position="308"/>
        <end position="328"/>
    </location>
</feature>
<evidence type="ECO:0000256" key="16">
    <source>
        <dbReference type="ARBA" id="ARBA00034103"/>
    </source>
</evidence>
<dbReference type="GO" id="GO:0005789">
    <property type="term" value="C:endoplasmic reticulum membrane"/>
    <property type="evidence" value="ECO:0007669"/>
    <property type="project" value="UniProtKB-SubCell"/>
</dbReference>
<comment type="subunit">
    <text evidence="17">Homodimer.</text>
</comment>
<dbReference type="GO" id="GO:0061053">
    <property type="term" value="P:somite development"/>
    <property type="evidence" value="ECO:0007669"/>
    <property type="project" value="UniProtKB-ARBA"/>
</dbReference>
<dbReference type="InterPro" id="IPR042524">
    <property type="entry name" value="Presenilin_C"/>
</dbReference>
<evidence type="ECO:0000313" key="19">
    <source>
        <dbReference type="Ensembl" id="ENSSFAP00005009002.1"/>
    </source>
</evidence>
<evidence type="ECO:0000256" key="2">
    <source>
        <dbReference type="ARBA" id="ARBA00004463"/>
    </source>
</evidence>
<comment type="domain">
    <text evidence="17">The PAL motif is required for normal active site conformation.</text>
</comment>
<gene>
    <name evidence="19" type="primary">psen1</name>
</gene>
<keyword evidence="5" id="KW-1003">Cell membrane</keyword>
<evidence type="ECO:0000256" key="8">
    <source>
        <dbReference type="ARBA" id="ARBA00022801"/>
    </source>
</evidence>
<dbReference type="GO" id="GO:0045202">
    <property type="term" value="C:synapse"/>
    <property type="evidence" value="ECO:0007669"/>
    <property type="project" value="UniProtKB-SubCell"/>
</dbReference>
<sequence length="367" mass="41467">MVVVVATIKSVSFYTQNDGQRLIYTPFPEDTDTVAQRALNSILNATIMITVIIVMTLVLVLLYKYRCYKVIQGWLFLSSLLLLFFFSYIYLKEVFKTYNVAMDYFTLSVVIWNFGVVGMMCIHWKGPLRLQQAYLIMISALMALVFIKYLPEWTAWLILAVISVYDLLAVLCPKGPLRILVETAQERNEPIFPALIYSSTMVWLVNMADSDRQQRNSAEAAPPQPETPSQDDGGFSPGWVTQQQHQLGPLQSTQDSRREVQQMPSARPPPEDDDEERGVKLGLGDFIFYSMLVGKASATASGDWNTTLACFVAILIGLCLTLLLLAIFKKALPALPISIFFGLVFYFATDNLVQPFMDELALHQFYI</sequence>
<feature type="compositionally biased region" description="Polar residues" evidence="18">
    <location>
        <begin position="239"/>
        <end position="254"/>
    </location>
</feature>
<dbReference type="GO" id="GO:0070765">
    <property type="term" value="C:gamma-secretase complex"/>
    <property type="evidence" value="ECO:0007669"/>
    <property type="project" value="TreeGrafter"/>
</dbReference>
<keyword evidence="20" id="KW-1185">Reference proteome</keyword>
<feature type="region of interest" description="Disordered" evidence="18">
    <location>
        <begin position="213"/>
        <end position="276"/>
    </location>
</feature>
<feature type="transmembrane region" description="Helical" evidence="17">
    <location>
        <begin position="334"/>
        <end position="353"/>
    </location>
</feature>
<dbReference type="GO" id="GO:0016485">
    <property type="term" value="P:protein processing"/>
    <property type="evidence" value="ECO:0007669"/>
    <property type="project" value="InterPro"/>
</dbReference>
<keyword evidence="8 17" id="KW-0378">Hydrolase</keyword>
<evidence type="ECO:0000256" key="13">
    <source>
        <dbReference type="ARBA" id="ARBA00023034"/>
    </source>
</evidence>
<feature type="transmembrane region" description="Helical" evidence="17">
    <location>
        <begin position="156"/>
        <end position="172"/>
    </location>
</feature>
<dbReference type="Proteomes" id="UP000472267">
    <property type="component" value="Unassembled WGS sequence"/>
</dbReference>
<keyword evidence="7 17" id="KW-0812">Transmembrane</keyword>
<evidence type="ECO:0000313" key="20">
    <source>
        <dbReference type="Proteomes" id="UP000472267"/>
    </source>
</evidence>
<dbReference type="GO" id="GO:0030318">
    <property type="term" value="P:melanocyte differentiation"/>
    <property type="evidence" value="ECO:0007669"/>
    <property type="project" value="UniProtKB-ARBA"/>
</dbReference>
<dbReference type="GO" id="GO:0007219">
    <property type="term" value="P:Notch signaling pathway"/>
    <property type="evidence" value="ECO:0007669"/>
    <property type="project" value="UniProtKB-KW"/>
</dbReference>
<keyword evidence="12" id="KW-0770">Synapse</keyword>
<dbReference type="PRINTS" id="PR01072">
    <property type="entry name" value="PRESENILIN"/>
</dbReference>
<reference evidence="19" key="1">
    <citation type="submission" date="2025-08" db="UniProtKB">
        <authorList>
            <consortium name="Ensembl"/>
        </authorList>
    </citation>
    <scope>IDENTIFICATION</scope>
</reference>
<keyword evidence="10 17" id="KW-0914">Notch signaling pathway</keyword>
<comment type="function">
    <text evidence="17">Probable subunit of the gamma-secretase complex, an endoprotease complex that catalyzes the intramembrane cleavage of integral membrane proteins such as Notch receptors.</text>
</comment>
<evidence type="ECO:0000256" key="11">
    <source>
        <dbReference type="ARBA" id="ARBA00022989"/>
    </source>
</evidence>
<dbReference type="SMART" id="SM00730">
    <property type="entry name" value="PSN"/>
    <property type="match status" value="1"/>
</dbReference>
<dbReference type="PANTHER" id="PTHR10202">
    <property type="entry name" value="PRESENILIN"/>
    <property type="match status" value="1"/>
</dbReference>
<feature type="transmembrane region" description="Helical" evidence="17">
    <location>
        <begin position="103"/>
        <end position="122"/>
    </location>
</feature>
<keyword evidence="6 17" id="KW-0645">Protease</keyword>
<evidence type="ECO:0000256" key="3">
    <source>
        <dbReference type="ARBA" id="ARBA00004489"/>
    </source>
</evidence>
<evidence type="ECO:0000256" key="17">
    <source>
        <dbReference type="RuleBase" id="RU361148"/>
    </source>
</evidence>
<keyword evidence="11 17" id="KW-1133">Transmembrane helix</keyword>
<evidence type="ECO:0000256" key="14">
    <source>
        <dbReference type="ARBA" id="ARBA00023136"/>
    </source>
</evidence>
<evidence type="ECO:0000256" key="1">
    <source>
        <dbReference type="ARBA" id="ARBA00004236"/>
    </source>
</evidence>
<dbReference type="GO" id="GO:0055074">
    <property type="term" value="P:calcium ion homeostasis"/>
    <property type="evidence" value="ECO:0007669"/>
    <property type="project" value="TreeGrafter"/>
</dbReference>
<keyword evidence="14 17" id="KW-0472">Membrane</keyword>
<evidence type="ECO:0000256" key="9">
    <source>
        <dbReference type="ARBA" id="ARBA00022824"/>
    </source>
</evidence>
<dbReference type="Gene3D" id="1.10.472.100">
    <property type="entry name" value="Presenilin"/>
    <property type="match status" value="1"/>
</dbReference>
<keyword evidence="13 17" id="KW-0333">Golgi apparatus</keyword>
<dbReference type="InterPro" id="IPR001108">
    <property type="entry name" value="Peptidase_A22A"/>
</dbReference>
<reference evidence="19" key="2">
    <citation type="submission" date="2025-09" db="UniProtKB">
        <authorList>
            <consortium name="Ensembl"/>
        </authorList>
    </citation>
    <scope>IDENTIFICATION</scope>
</reference>
<feature type="transmembrane region" description="Helical" evidence="17">
    <location>
        <begin position="134"/>
        <end position="150"/>
    </location>
</feature>
<keyword evidence="9 17" id="KW-0256">Endoplasmic reticulum</keyword>
<keyword evidence="15" id="KW-0966">Cell projection</keyword>